<comment type="caution">
    <text evidence="3">The sequence shown here is derived from an EMBL/GenBank/DDBJ whole genome shotgun (WGS) entry which is preliminary data.</text>
</comment>
<evidence type="ECO:0000259" key="2">
    <source>
        <dbReference type="Pfam" id="PF16200"/>
    </source>
</evidence>
<evidence type="ECO:0000313" key="4">
    <source>
        <dbReference type="Proteomes" id="UP000299102"/>
    </source>
</evidence>
<proteinExistence type="inferred from homology"/>
<comment type="similarity">
    <text evidence="1">Belongs to the band 7/mec-2 family.</text>
</comment>
<dbReference type="EMBL" id="BGZK01000060">
    <property type="protein sequence ID" value="GBP13907.1"/>
    <property type="molecule type" value="Genomic_DNA"/>
</dbReference>
<keyword evidence="4" id="KW-1185">Reference proteome</keyword>
<reference evidence="3 4" key="1">
    <citation type="journal article" date="2019" name="Commun. Biol.">
        <title>The bagworm genome reveals a unique fibroin gene that provides high tensile strength.</title>
        <authorList>
            <person name="Kono N."/>
            <person name="Nakamura H."/>
            <person name="Ohtoshi R."/>
            <person name="Tomita M."/>
            <person name="Numata K."/>
            <person name="Arakawa K."/>
        </authorList>
    </citation>
    <scope>NUCLEOTIDE SEQUENCE [LARGE SCALE GENOMIC DNA]</scope>
</reference>
<sequence>MQEQINKASGEANAMLAVADARARGLTMVANSLATEDGRYAASLTLAEQYVAAFNRLARTNNTLILPANAGDVSNLVAQAMAIYSTVSAHSVQPQQKDLEPIAPVNYEDPLVKLDALTEKGTTLAGQAVPKEDSLAEYFSDDEEREKALKELKDKKDRQLKQSERET</sequence>
<name>A0A4C1TKE1_EUMVA</name>
<accession>A0A4C1TKE1</accession>
<dbReference type="Proteomes" id="UP000299102">
    <property type="component" value="Unassembled WGS sequence"/>
</dbReference>
<feature type="domain" description="STML2-like C-terminal extension" evidence="2">
    <location>
        <begin position="28"/>
        <end position="88"/>
    </location>
</feature>
<dbReference type="Pfam" id="PF16200">
    <property type="entry name" value="Band_7_C"/>
    <property type="match status" value="1"/>
</dbReference>
<organism evidence="3 4">
    <name type="scientific">Eumeta variegata</name>
    <name type="common">Bagworm moth</name>
    <name type="synonym">Eumeta japonica</name>
    <dbReference type="NCBI Taxonomy" id="151549"/>
    <lineage>
        <taxon>Eukaryota</taxon>
        <taxon>Metazoa</taxon>
        <taxon>Ecdysozoa</taxon>
        <taxon>Arthropoda</taxon>
        <taxon>Hexapoda</taxon>
        <taxon>Insecta</taxon>
        <taxon>Pterygota</taxon>
        <taxon>Neoptera</taxon>
        <taxon>Endopterygota</taxon>
        <taxon>Lepidoptera</taxon>
        <taxon>Glossata</taxon>
        <taxon>Ditrysia</taxon>
        <taxon>Tineoidea</taxon>
        <taxon>Psychidae</taxon>
        <taxon>Oiketicinae</taxon>
        <taxon>Eumeta</taxon>
    </lineage>
</organism>
<dbReference type="AlphaFoldDB" id="A0A4C1TKE1"/>
<evidence type="ECO:0000313" key="3">
    <source>
        <dbReference type="EMBL" id="GBP13907.1"/>
    </source>
</evidence>
<evidence type="ECO:0000256" key="1">
    <source>
        <dbReference type="ARBA" id="ARBA00008164"/>
    </source>
</evidence>
<dbReference type="OrthoDB" id="434619at2759"/>
<dbReference type="STRING" id="151549.A0A4C1TKE1"/>
<dbReference type="InterPro" id="IPR032435">
    <property type="entry name" value="STML2-like_C"/>
</dbReference>
<gene>
    <name evidence="3" type="primary">STOML2</name>
    <name evidence="3" type="ORF">EVAR_10475_1</name>
</gene>
<protein>
    <submittedName>
        <fullName evidence="3">Stomatin-like protein 2, mitochondrial</fullName>
    </submittedName>
</protein>